<dbReference type="InterPro" id="IPR051131">
    <property type="entry name" value="NEK_Ser/Thr_kinase_NIMA"/>
</dbReference>
<comment type="catalytic activity">
    <reaction evidence="8">
        <text>L-threonyl-[protein] + ATP = O-phospho-L-threonyl-[protein] + ADP + H(+)</text>
        <dbReference type="Rhea" id="RHEA:46608"/>
        <dbReference type="Rhea" id="RHEA-COMP:11060"/>
        <dbReference type="Rhea" id="RHEA-COMP:11605"/>
        <dbReference type="ChEBI" id="CHEBI:15378"/>
        <dbReference type="ChEBI" id="CHEBI:30013"/>
        <dbReference type="ChEBI" id="CHEBI:30616"/>
        <dbReference type="ChEBI" id="CHEBI:61977"/>
        <dbReference type="ChEBI" id="CHEBI:456216"/>
        <dbReference type="EC" id="2.7.11.1"/>
    </reaction>
</comment>
<dbReference type="PIRSF" id="PIRSF000654">
    <property type="entry name" value="Integrin-linked_kinase"/>
    <property type="match status" value="1"/>
</dbReference>
<sequence>MSTYTYLSELGRGTFGTVYLCEKKHNKMKVVIKEISLENGQLAVARNEVNILKTLNHPNVCQYYDSFKRNNRFSIVMEYASGGNLHDFLRGRRFSNDYLHPNLALNIIGQVLLGLNHLHSKKVVHRDLKTENIFLSGSMKNIVKIGDFGISEILRNDAQANTVIGTTNYLAPEMCDGKPYDMKSDIWSFGCVMYEICSLDRLFDGTISEVVMAIKSGQRKSINVDCYGKDIQKIVEMTTEIDPVLRPTTVNLMTNAIFVPTLSQITLNLGNIAYSRC</sequence>
<evidence type="ECO:0000256" key="4">
    <source>
        <dbReference type="ARBA" id="ARBA00022679"/>
    </source>
</evidence>
<evidence type="ECO:0000259" key="12">
    <source>
        <dbReference type="PROSITE" id="PS50011"/>
    </source>
</evidence>
<dbReference type="GO" id="GO:0005524">
    <property type="term" value="F:ATP binding"/>
    <property type="evidence" value="ECO:0007669"/>
    <property type="project" value="UniProtKB-UniRule"/>
</dbReference>
<feature type="domain" description="Protein kinase" evidence="12">
    <location>
        <begin position="4"/>
        <end position="258"/>
    </location>
</feature>
<dbReference type="InterPro" id="IPR011009">
    <property type="entry name" value="Kinase-like_dom_sf"/>
</dbReference>
<dbReference type="Gene3D" id="1.10.510.10">
    <property type="entry name" value="Transferase(Phosphotransferase) domain 1"/>
    <property type="match status" value="1"/>
</dbReference>
<protein>
    <recommendedName>
        <fullName evidence="2">non-specific serine/threonine protein kinase</fullName>
        <ecNumber evidence="2">2.7.11.1</ecNumber>
    </recommendedName>
</protein>
<evidence type="ECO:0000313" key="14">
    <source>
        <dbReference type="Proteomes" id="UP000051574"/>
    </source>
</evidence>
<dbReference type="InterPro" id="IPR001245">
    <property type="entry name" value="Ser-Thr/Tyr_kinase_cat_dom"/>
</dbReference>
<dbReference type="SMART" id="SM00220">
    <property type="entry name" value="S_TKc"/>
    <property type="match status" value="1"/>
</dbReference>
<evidence type="ECO:0000256" key="7">
    <source>
        <dbReference type="ARBA" id="ARBA00022840"/>
    </source>
</evidence>
<dbReference type="PROSITE" id="PS50011">
    <property type="entry name" value="PROTEIN_KINASE_DOM"/>
    <property type="match status" value="1"/>
</dbReference>
<dbReference type="SUPFAM" id="SSF56112">
    <property type="entry name" value="Protein kinase-like (PK-like)"/>
    <property type="match status" value="1"/>
</dbReference>
<dbReference type="InterPro" id="IPR017441">
    <property type="entry name" value="Protein_kinase_ATP_BS"/>
</dbReference>
<dbReference type="GO" id="GO:0006950">
    <property type="term" value="P:response to stress"/>
    <property type="evidence" value="ECO:0007669"/>
    <property type="project" value="UniProtKB-ARBA"/>
</dbReference>
<keyword evidence="4" id="KW-0808">Transferase</keyword>
<comment type="similarity">
    <text evidence="1">Belongs to the protein kinase superfamily. NEK Ser/Thr protein kinase family. NIMA subfamily.</text>
</comment>
<evidence type="ECO:0000256" key="6">
    <source>
        <dbReference type="ARBA" id="ARBA00022777"/>
    </source>
</evidence>
<proteinExistence type="inferred from homology"/>
<dbReference type="InterPro" id="IPR000719">
    <property type="entry name" value="Prot_kinase_dom"/>
</dbReference>
<gene>
    <name evidence="13" type="ORF">AMK59_500</name>
</gene>
<evidence type="ECO:0000313" key="13">
    <source>
        <dbReference type="EMBL" id="KRT84749.1"/>
    </source>
</evidence>
<evidence type="ECO:0000256" key="2">
    <source>
        <dbReference type="ARBA" id="ARBA00012513"/>
    </source>
</evidence>
<dbReference type="PANTHER" id="PTHR44899">
    <property type="entry name" value="CAMK FAMILY PROTEIN KINASE"/>
    <property type="match status" value="1"/>
</dbReference>
<dbReference type="OrthoDB" id="248923at2759"/>
<keyword evidence="3 11" id="KW-0723">Serine/threonine-protein kinase</keyword>
<dbReference type="AlphaFoldDB" id="A0A0T6BCB3"/>
<keyword evidence="14" id="KW-1185">Reference proteome</keyword>
<name>A0A0T6BCB3_9SCAR</name>
<dbReference type="PROSITE" id="PS00107">
    <property type="entry name" value="PROTEIN_KINASE_ATP"/>
    <property type="match status" value="1"/>
</dbReference>
<feature type="binding site" evidence="10">
    <location>
        <position position="33"/>
    </location>
    <ligand>
        <name>ATP</name>
        <dbReference type="ChEBI" id="CHEBI:30616"/>
    </ligand>
</feature>
<dbReference type="EMBL" id="LJIG01002191">
    <property type="protein sequence ID" value="KRT84749.1"/>
    <property type="molecule type" value="Genomic_DNA"/>
</dbReference>
<dbReference type="EC" id="2.7.11.1" evidence="2"/>
<evidence type="ECO:0000256" key="10">
    <source>
        <dbReference type="PROSITE-ProRule" id="PRU10141"/>
    </source>
</evidence>
<evidence type="ECO:0000256" key="8">
    <source>
        <dbReference type="ARBA" id="ARBA00047899"/>
    </source>
</evidence>
<dbReference type="Proteomes" id="UP000051574">
    <property type="component" value="Unassembled WGS sequence"/>
</dbReference>
<keyword evidence="5 10" id="KW-0547">Nucleotide-binding</keyword>
<evidence type="ECO:0000256" key="1">
    <source>
        <dbReference type="ARBA" id="ARBA00010886"/>
    </source>
</evidence>
<keyword evidence="6 13" id="KW-0418">Kinase</keyword>
<keyword evidence="7 10" id="KW-0067">ATP-binding</keyword>
<dbReference type="PANTHER" id="PTHR44899:SF3">
    <property type="entry name" value="SERINE_THREONINE-PROTEIN KINASE NEK1"/>
    <property type="match status" value="1"/>
</dbReference>
<accession>A0A0T6BCB3</accession>
<dbReference type="GO" id="GO:0004674">
    <property type="term" value="F:protein serine/threonine kinase activity"/>
    <property type="evidence" value="ECO:0007669"/>
    <property type="project" value="UniProtKB-KW"/>
</dbReference>
<organism evidence="13 14">
    <name type="scientific">Oryctes borbonicus</name>
    <dbReference type="NCBI Taxonomy" id="1629725"/>
    <lineage>
        <taxon>Eukaryota</taxon>
        <taxon>Metazoa</taxon>
        <taxon>Ecdysozoa</taxon>
        <taxon>Arthropoda</taxon>
        <taxon>Hexapoda</taxon>
        <taxon>Insecta</taxon>
        <taxon>Pterygota</taxon>
        <taxon>Neoptera</taxon>
        <taxon>Endopterygota</taxon>
        <taxon>Coleoptera</taxon>
        <taxon>Polyphaga</taxon>
        <taxon>Scarabaeiformia</taxon>
        <taxon>Scarabaeidae</taxon>
        <taxon>Dynastinae</taxon>
        <taxon>Oryctes</taxon>
    </lineage>
</organism>
<comment type="catalytic activity">
    <reaction evidence="9">
        <text>L-seryl-[protein] + ATP = O-phospho-L-seryl-[protein] + ADP + H(+)</text>
        <dbReference type="Rhea" id="RHEA:17989"/>
        <dbReference type="Rhea" id="RHEA-COMP:9863"/>
        <dbReference type="Rhea" id="RHEA-COMP:11604"/>
        <dbReference type="ChEBI" id="CHEBI:15378"/>
        <dbReference type="ChEBI" id="CHEBI:29999"/>
        <dbReference type="ChEBI" id="CHEBI:30616"/>
        <dbReference type="ChEBI" id="CHEBI:83421"/>
        <dbReference type="ChEBI" id="CHEBI:456216"/>
        <dbReference type="EC" id="2.7.11.1"/>
    </reaction>
</comment>
<dbReference type="InterPro" id="IPR008271">
    <property type="entry name" value="Ser/Thr_kinase_AS"/>
</dbReference>
<dbReference type="PRINTS" id="PR00109">
    <property type="entry name" value="TYRKINASE"/>
</dbReference>
<comment type="caution">
    <text evidence="13">The sequence shown here is derived from an EMBL/GenBank/DDBJ whole genome shotgun (WGS) entry which is preliminary data.</text>
</comment>
<dbReference type="FunFam" id="3.30.200.20:FF:000097">
    <property type="entry name" value="Probable serine/threonine-protein kinase nek1"/>
    <property type="match status" value="1"/>
</dbReference>
<evidence type="ECO:0000256" key="9">
    <source>
        <dbReference type="ARBA" id="ARBA00048679"/>
    </source>
</evidence>
<evidence type="ECO:0000256" key="5">
    <source>
        <dbReference type="ARBA" id="ARBA00022741"/>
    </source>
</evidence>
<dbReference type="Pfam" id="PF00069">
    <property type="entry name" value="Pkinase"/>
    <property type="match status" value="1"/>
</dbReference>
<evidence type="ECO:0000256" key="3">
    <source>
        <dbReference type="ARBA" id="ARBA00022527"/>
    </source>
</evidence>
<evidence type="ECO:0000256" key="11">
    <source>
        <dbReference type="RuleBase" id="RU000304"/>
    </source>
</evidence>
<reference evidence="13 14" key="1">
    <citation type="submission" date="2015-09" db="EMBL/GenBank/DDBJ databases">
        <title>Draft genome of the scarab beetle Oryctes borbonicus.</title>
        <authorList>
            <person name="Meyer J.M."/>
            <person name="Markov G.V."/>
            <person name="Baskaran P."/>
            <person name="Herrmann M."/>
            <person name="Sommer R.J."/>
            <person name="Roedelsperger C."/>
        </authorList>
    </citation>
    <scope>NUCLEOTIDE SEQUENCE [LARGE SCALE GENOMIC DNA]</scope>
    <source>
        <strain evidence="13">OB123</strain>
        <tissue evidence="13">Whole animal</tissue>
    </source>
</reference>
<dbReference type="PROSITE" id="PS00108">
    <property type="entry name" value="PROTEIN_KINASE_ST"/>
    <property type="match status" value="1"/>
</dbReference>